<dbReference type="AntiFam" id="ANF00142">
    <property type="entry name" value="Shadow ORF (opposite yadG)"/>
</dbReference>
<proteinExistence type="predicted"/>
<evidence type="ECO:0000313" key="2">
    <source>
        <dbReference type="EMBL" id="MPL73685.1"/>
    </source>
</evidence>
<reference evidence="2" key="1">
    <citation type="submission" date="2019-08" db="EMBL/GenBank/DDBJ databases">
        <authorList>
            <person name="Kucharzyk K."/>
            <person name="Murdoch R.W."/>
            <person name="Higgins S."/>
            <person name="Loffler F."/>
        </authorList>
    </citation>
    <scope>NUCLEOTIDE SEQUENCE</scope>
</reference>
<dbReference type="AlphaFoldDB" id="A0A644U439"/>
<feature type="region of interest" description="Disordered" evidence="1">
    <location>
        <begin position="207"/>
        <end position="240"/>
    </location>
</feature>
<dbReference type="EMBL" id="VSSQ01000075">
    <property type="protein sequence ID" value="MPL73685.1"/>
    <property type="molecule type" value="Genomic_DNA"/>
</dbReference>
<sequence length="240" mass="26481">MHGPRLDLVLEPAPEIGLDHRLVLHDGVGRALGQNLALGHHDHRIAEPADEIHVVLDHAEGIAALLVQPHDGVADGVQKRAVHAGADLVEEDDLRLDHHRAAKFQEFLLATREVPGALVLQVRNRQEIKNLVGLLQKRRLFLGDPATLEPGVPQRLAGLTARNHHQVLAHRHRREFMRDLEGAQQPLVEQFVRRQAGDVLAIHRHGAGGGLVHPGDDVEQRGFSRPVRADQPGDGARRDL</sequence>
<name>A0A644U439_9ZZZZ</name>
<organism evidence="2">
    <name type="scientific">bioreactor metagenome</name>
    <dbReference type="NCBI Taxonomy" id="1076179"/>
    <lineage>
        <taxon>unclassified sequences</taxon>
        <taxon>metagenomes</taxon>
        <taxon>ecological metagenomes</taxon>
    </lineage>
</organism>
<protein>
    <submittedName>
        <fullName evidence="2">Uncharacterized protein</fullName>
    </submittedName>
</protein>
<dbReference type="AntiFam" id="ANF00095">
    <property type="entry name" value="Shadow ORF (opposite ABC transporters)"/>
</dbReference>
<accession>A0A644U439</accession>
<evidence type="ECO:0000256" key="1">
    <source>
        <dbReference type="SAM" id="MobiDB-lite"/>
    </source>
</evidence>
<gene>
    <name evidence="2" type="ORF">SDC9_19491</name>
</gene>
<comment type="caution">
    <text evidence="2">The sequence shown here is derived from an EMBL/GenBank/DDBJ whole genome shotgun (WGS) entry which is preliminary data.</text>
</comment>